<evidence type="ECO:0000313" key="2">
    <source>
        <dbReference type="Proteomes" id="UP000324853"/>
    </source>
</evidence>
<sequence length="469" mass="54886">MSYVTNSDVLRFLQAIGADLDLTFQVLWKHVLCIEFIRLRYNVQSETTSKSVFGSIFDRFSRDDRKKRSVTYLKNWEGKFWITMDQNIKELTEKVENEVKAEVGAEVEKFKLGGQYEKRLSSDKKSEIVARIRKIIHADQLAELAGVIDILAELEREDKKHFDETKYYIMIDRLDENWVDVSIRFKLIRALIETLKSFRRITDLKILVALRSDVLERVIQETADISFQREKLDDYFIRLKWDKSLLKQLIDTRIQTLFKQRYTQNAIHFADVFPYNVGNVDPFEYMIERTLMRPRDIIAFVNQCLKTAEGTYEVTGQTIRKAEIEFSRIRRDALEQEWQSAFPTIERLLDFIGKKQKPVIGLSEFVDGNELDELALAIDSDASLSEDPLHVAAKNYCASSKPDHYDLLRVLVGTLYRVGAVGVKLRNGNRYLYSHNDEPILSIAQITEDTRIRIHPMLWGSYRFPMKHD</sequence>
<organism evidence="1 2">
    <name type="scientific">Bradyrhizobium cytisi</name>
    <dbReference type="NCBI Taxonomy" id="515489"/>
    <lineage>
        <taxon>Bacteria</taxon>
        <taxon>Pseudomonadati</taxon>
        <taxon>Pseudomonadota</taxon>
        <taxon>Alphaproteobacteria</taxon>
        <taxon>Hyphomicrobiales</taxon>
        <taxon>Nitrobacteraceae</taxon>
        <taxon>Bradyrhizobium</taxon>
    </lineage>
</organism>
<accession>A0A5S4X329</accession>
<proteinExistence type="predicted"/>
<gene>
    <name evidence="1" type="ORF">FXB38_04895</name>
</gene>
<dbReference type="NCBIfam" id="NF047389">
    <property type="entry name" value="ATPase_Sll1717"/>
    <property type="match status" value="1"/>
</dbReference>
<comment type="caution">
    <text evidence="1">The sequence shown here is derived from an EMBL/GenBank/DDBJ whole genome shotgun (WGS) entry which is preliminary data.</text>
</comment>
<keyword evidence="2" id="KW-1185">Reference proteome</keyword>
<dbReference type="OrthoDB" id="9179688at2"/>
<evidence type="ECO:0000313" key="1">
    <source>
        <dbReference type="EMBL" id="TYL87486.1"/>
    </source>
</evidence>
<dbReference type="InterPro" id="IPR059206">
    <property type="entry name" value="Sll1717-like"/>
</dbReference>
<reference evidence="1 2" key="1">
    <citation type="submission" date="2019-08" db="EMBL/GenBank/DDBJ databases">
        <title>Bradyrhizobium hipponensis sp. nov., a rhizobium isolated from a Lupinus angustifolius root nodule in Tunisia.</title>
        <authorList>
            <person name="Off K."/>
            <person name="Rejili M."/>
            <person name="Mars M."/>
            <person name="Brachmann A."/>
            <person name="Marin M."/>
        </authorList>
    </citation>
    <scope>NUCLEOTIDE SEQUENCE [LARGE SCALE GENOMIC DNA]</scope>
    <source>
        <strain evidence="1 2">CTAW11</strain>
    </source>
</reference>
<name>A0A5S4X329_9BRAD</name>
<dbReference type="EMBL" id="VSSR01000008">
    <property type="protein sequence ID" value="TYL87486.1"/>
    <property type="molecule type" value="Genomic_DNA"/>
</dbReference>
<protein>
    <submittedName>
        <fullName evidence="1">DNA repair ATPase</fullName>
    </submittedName>
</protein>
<dbReference type="Proteomes" id="UP000324853">
    <property type="component" value="Unassembled WGS sequence"/>
</dbReference>
<dbReference type="AlphaFoldDB" id="A0A5S4X329"/>